<sequence length="46" mass="5831">MIFLKTNKIFFIYKKQKCLIFIISKILNSWRYNSTIFIFWSRFNFK</sequence>
<reference evidence="1 2" key="1">
    <citation type="journal article" date="2011" name="J. Bacteriol.">
        <title>Genome sequence of the repetitive-sequence-rich Mycoplasma fermentans strain M64.</title>
        <authorList>
            <person name="Shu H.W."/>
            <person name="Liu T.T."/>
            <person name="Chang H.Y."/>
            <person name="Liu Y.M."/>
            <person name="Wu K.M."/>
            <person name="Shu H.Y."/>
            <person name="Tsai S.F."/>
            <person name="Hsiao K.J."/>
            <person name="Hu W.S."/>
            <person name="Ng W.V."/>
        </authorList>
    </citation>
    <scope>NUCLEOTIDE SEQUENCE [LARGE SCALE GENOMIC DNA]</scope>
    <source>
        <strain evidence="1 2">M64</strain>
    </source>
</reference>
<dbReference type="AlphaFoldDB" id="A0AB32XCC7"/>
<accession>A0AB32XCC7</accession>
<evidence type="ECO:0000313" key="2">
    <source>
        <dbReference type="Proteomes" id="UP000007473"/>
    </source>
</evidence>
<dbReference type="EMBL" id="CP002458">
    <property type="protein sequence ID" value="ADV34730.1"/>
    <property type="molecule type" value="Genomic_DNA"/>
</dbReference>
<proteinExistence type="predicted"/>
<evidence type="ECO:0000313" key="1">
    <source>
        <dbReference type="EMBL" id="ADV34730.1"/>
    </source>
</evidence>
<organism evidence="1 2">
    <name type="scientific">Mycoplasmopsis fermentans (strain M64)</name>
    <name type="common">Mycoplasma fermentans</name>
    <dbReference type="NCBI Taxonomy" id="943945"/>
    <lineage>
        <taxon>Bacteria</taxon>
        <taxon>Bacillati</taxon>
        <taxon>Mycoplasmatota</taxon>
        <taxon>Mycoplasmoidales</taxon>
        <taxon>Metamycoplasmataceae</taxon>
        <taxon>Mycoplasmopsis</taxon>
    </lineage>
</organism>
<gene>
    <name evidence="1" type="ordered locus">MfeM64YM_0733</name>
</gene>
<name>A0AB32XCC7_MYCFM</name>
<dbReference type="Proteomes" id="UP000007473">
    <property type="component" value="Chromosome"/>
</dbReference>
<dbReference type="KEGG" id="mfm:MfeM64YM_0733"/>
<protein>
    <submittedName>
        <fullName evidence="1">Uncharacterized protein</fullName>
    </submittedName>
</protein>